<dbReference type="PANTHER" id="PTHR34482">
    <property type="entry name" value="DNA DAMAGE-INDUCIBLE PROTEIN 1-LIKE"/>
    <property type="match status" value="1"/>
</dbReference>
<reference evidence="3" key="2">
    <citation type="submission" date="2025-08" db="UniProtKB">
        <authorList>
            <consortium name="RefSeq"/>
        </authorList>
    </citation>
    <scope>IDENTIFICATION</scope>
</reference>
<reference evidence="2" key="1">
    <citation type="journal article" date="2020" name="Nat. Genet.">
        <title>Genomic diversifications of five Gossypium allopolyploid species and their impact on cotton improvement.</title>
        <authorList>
            <person name="Chen Z.J."/>
            <person name="Sreedasyam A."/>
            <person name="Ando A."/>
            <person name="Song Q."/>
            <person name="De Santiago L.M."/>
            <person name="Hulse-Kemp A.M."/>
            <person name="Ding M."/>
            <person name="Ye W."/>
            <person name="Kirkbride R.C."/>
            <person name="Jenkins J."/>
            <person name="Plott C."/>
            <person name="Lovell J."/>
            <person name="Lin Y.M."/>
            <person name="Vaughn R."/>
            <person name="Liu B."/>
            <person name="Simpson S."/>
            <person name="Scheffler B.E."/>
            <person name="Wen L."/>
            <person name="Saski C.A."/>
            <person name="Grover C.E."/>
            <person name="Hu G."/>
            <person name="Conover J.L."/>
            <person name="Carlson J.W."/>
            <person name="Shu S."/>
            <person name="Boston L.B."/>
            <person name="Williams M."/>
            <person name="Peterson D.G."/>
            <person name="McGee K."/>
            <person name="Jones D.C."/>
            <person name="Wendel J.F."/>
            <person name="Stelly D.M."/>
            <person name="Grimwood J."/>
            <person name="Schmutz J."/>
        </authorList>
    </citation>
    <scope>NUCLEOTIDE SEQUENCE [LARGE SCALE GENOMIC DNA]</scope>
    <source>
        <strain evidence="2">cv. TM-1</strain>
    </source>
</reference>
<name>A0ABM2YNG7_GOSHI</name>
<organism evidence="2 3">
    <name type="scientific">Gossypium hirsutum</name>
    <name type="common">Upland cotton</name>
    <name type="synonym">Gossypium mexicanum</name>
    <dbReference type="NCBI Taxonomy" id="3635"/>
    <lineage>
        <taxon>Eukaryota</taxon>
        <taxon>Viridiplantae</taxon>
        <taxon>Streptophyta</taxon>
        <taxon>Embryophyta</taxon>
        <taxon>Tracheophyta</taxon>
        <taxon>Spermatophyta</taxon>
        <taxon>Magnoliopsida</taxon>
        <taxon>eudicotyledons</taxon>
        <taxon>Gunneridae</taxon>
        <taxon>Pentapetalae</taxon>
        <taxon>rosids</taxon>
        <taxon>malvids</taxon>
        <taxon>Malvales</taxon>
        <taxon>Malvaceae</taxon>
        <taxon>Malvoideae</taxon>
        <taxon>Gossypium</taxon>
    </lineage>
</organism>
<feature type="domain" description="Retrotransposon gag" evidence="1">
    <location>
        <begin position="80"/>
        <end position="133"/>
    </location>
</feature>
<dbReference type="InterPro" id="IPR005162">
    <property type="entry name" value="Retrotrans_gag_dom"/>
</dbReference>
<gene>
    <name evidence="3" type="primary">LOC121205984</name>
</gene>
<keyword evidence="2" id="KW-1185">Reference proteome</keyword>
<sequence>MLRILERFAGPNNGSRNQGSIPERLRSNGAEIFKGMAGVATNVAKYWLEATERIMEDLDCSPEQKLKGAVSLLREEAYQCYVDAKRKELLNLTQGNQSVAEYEAEFLCLSRYAKAMVEMEYEHCVRFEDGLRDSLMVLIAPQREQVFSELVEKEKIVDEVKRTERLNQKKKRVGIKKRLRLLV</sequence>
<evidence type="ECO:0000313" key="3">
    <source>
        <dbReference type="RefSeq" id="XP_040932069.1"/>
    </source>
</evidence>
<dbReference type="PANTHER" id="PTHR34482:SF36">
    <property type="entry name" value="RETROTRANSPOSON GAG DOMAIN-CONTAINING PROTEIN"/>
    <property type="match status" value="1"/>
</dbReference>
<evidence type="ECO:0000313" key="2">
    <source>
        <dbReference type="Proteomes" id="UP000818029"/>
    </source>
</evidence>
<accession>A0ABM2YNG7</accession>
<dbReference type="Pfam" id="PF03732">
    <property type="entry name" value="Retrotrans_gag"/>
    <property type="match status" value="1"/>
</dbReference>
<protein>
    <recommendedName>
        <fullName evidence="1">Retrotransposon gag domain-containing protein</fullName>
    </recommendedName>
</protein>
<dbReference type="GeneID" id="121205984"/>
<dbReference type="RefSeq" id="XP_040932069.1">
    <property type="nucleotide sequence ID" value="XM_041076135.1"/>
</dbReference>
<proteinExistence type="predicted"/>
<dbReference type="Proteomes" id="UP000818029">
    <property type="component" value="Chromosome A09"/>
</dbReference>
<evidence type="ECO:0000259" key="1">
    <source>
        <dbReference type="Pfam" id="PF03732"/>
    </source>
</evidence>